<reference evidence="1" key="1">
    <citation type="submission" date="2019-06" db="EMBL/GenBank/DDBJ databases">
        <title>Phylogeography and genetic diversity of Francisella tularensis subsp. holarctica in France (1947-2018).</title>
        <authorList>
            <person name="Kevin M."/>
            <person name="Madani N."/>
            <person name="Maurin M."/>
        </authorList>
    </citation>
    <scope>NUCLEOTIDE SEQUENCE</scope>
    <source>
        <strain evidence="1">10-1635/5</strain>
        <strain evidence="2">93-11516</strain>
    </source>
</reference>
<dbReference type="InterPro" id="IPR010263">
    <property type="entry name" value="T6SS_TssK"/>
</dbReference>
<dbReference type="AlphaFoldDB" id="A0A6B0K964"/>
<dbReference type="EMBL" id="VJDK01000029">
    <property type="protein sequence ID" value="MWY74537.1"/>
    <property type="molecule type" value="Genomic_DNA"/>
</dbReference>
<gene>
    <name evidence="1" type="ORF">FNB10_05480</name>
    <name evidence="2" type="ORF">FND40_05710</name>
</gene>
<proteinExistence type="predicted"/>
<sequence length="401" mass="46803">MILMFLERIYWEDGLRLDSDILDKSNLSVLERLSTASYLPANLNKGIVSFDLDVESLQTGLILIKDLKLYLDEKNFVFYDKSYPLSLQIMTDKLSDEIPLFLNIREKVIEKNGIKYIYNQLSLSLEHSYGFKHSIQIALFRLDRGRLVPEIYDFPLLTLNHYYLGDIFVKLNRTVSELKSFNRFVFSASRSYASILLVFLINKLERELKFAESNRANSSPKQIFDLIDDIYSLIQLNLDKVEELDSIEFDFQKPLTKLNLLADRLLTLCEYRKINNFIRFELHGKKYICESFPEEFFVATRYYLFLKRKATAPANVRFENKNALRITSISRNKNIVALSLSGVKLVDVEFSMINFTTRFDNIDAIYEIQKGSEWDFILADSSAVFTAFEGSENFDFFIAFS</sequence>
<accession>A0A6B0K964</accession>
<protein>
    <submittedName>
        <fullName evidence="1">Intracellular growth locus</fullName>
    </submittedName>
</protein>
<comment type="caution">
    <text evidence="1">The sequence shown here is derived from an EMBL/GenBank/DDBJ whole genome shotgun (WGS) entry which is preliminary data.</text>
</comment>
<evidence type="ECO:0000313" key="1">
    <source>
        <dbReference type="EMBL" id="MWY74537.1"/>
    </source>
</evidence>
<name>A0A6B0K964_FRATU</name>
<evidence type="ECO:0000313" key="2">
    <source>
        <dbReference type="EMBL" id="MXB13758.1"/>
    </source>
</evidence>
<dbReference type="EMBL" id="VJIQ01000030">
    <property type="protein sequence ID" value="MXB13758.1"/>
    <property type="molecule type" value="Genomic_DNA"/>
</dbReference>
<organism evidence="1">
    <name type="scientific">Francisella tularensis</name>
    <dbReference type="NCBI Taxonomy" id="263"/>
    <lineage>
        <taxon>Bacteria</taxon>
        <taxon>Pseudomonadati</taxon>
        <taxon>Pseudomonadota</taxon>
        <taxon>Gammaproteobacteria</taxon>
        <taxon>Thiotrichales</taxon>
        <taxon>Francisellaceae</taxon>
        <taxon>Francisella</taxon>
    </lineage>
</organism>
<dbReference type="NCBIfam" id="TIGR03353">
    <property type="entry name" value="VI_chp_4"/>
    <property type="match status" value="1"/>
</dbReference>